<feature type="transmembrane region" description="Helical" evidence="8">
    <location>
        <begin position="346"/>
        <end position="369"/>
    </location>
</feature>
<dbReference type="PANTHER" id="PTHR42948">
    <property type="entry name" value="TRANSPORTER"/>
    <property type="match status" value="1"/>
</dbReference>
<evidence type="ECO:0000256" key="3">
    <source>
        <dbReference type="ARBA" id="ARBA00022692"/>
    </source>
</evidence>
<feature type="transmembrane region" description="Helical" evidence="8">
    <location>
        <begin position="381"/>
        <end position="398"/>
    </location>
</feature>
<dbReference type="PRINTS" id="PR00176">
    <property type="entry name" value="NANEUSMPORT"/>
</dbReference>
<feature type="transmembrane region" description="Helical" evidence="8">
    <location>
        <begin position="286"/>
        <end position="313"/>
    </location>
</feature>
<feature type="transmembrane region" description="Helical" evidence="8">
    <location>
        <begin position="64"/>
        <end position="82"/>
    </location>
</feature>
<evidence type="ECO:0000256" key="2">
    <source>
        <dbReference type="ARBA" id="ARBA00022448"/>
    </source>
</evidence>
<feature type="transmembrane region" description="Helical" evidence="8">
    <location>
        <begin position="137"/>
        <end position="164"/>
    </location>
</feature>
<dbReference type="PATRIC" id="fig|1238182.3.peg.1894"/>
<dbReference type="STRING" id="1238182.C882_4232"/>
<evidence type="ECO:0000256" key="1">
    <source>
        <dbReference type="ARBA" id="ARBA00004141"/>
    </source>
</evidence>
<dbReference type="PROSITE" id="PS50267">
    <property type="entry name" value="NA_NEUROTRAN_SYMP_3"/>
    <property type="match status" value="1"/>
</dbReference>
<keyword evidence="5 8" id="KW-0472">Membrane</keyword>
<dbReference type="GO" id="GO:0016020">
    <property type="term" value="C:membrane"/>
    <property type="evidence" value="ECO:0007669"/>
    <property type="project" value="UniProtKB-SubCell"/>
</dbReference>
<feature type="compositionally biased region" description="Basic and acidic residues" evidence="7">
    <location>
        <begin position="43"/>
        <end position="54"/>
    </location>
</feature>
<reference evidence="9 10" key="1">
    <citation type="journal article" date="2013" name="Genome Announc.">
        <title>Draft Genome Sequence of an Alphaproteobacterium, Caenispirillum salinarum AK4(T), Isolated from a Solar Saltern.</title>
        <authorList>
            <person name="Khatri I."/>
            <person name="Singh A."/>
            <person name="Korpole S."/>
            <person name="Pinnaka A.K."/>
            <person name="Subramanian S."/>
        </authorList>
    </citation>
    <scope>NUCLEOTIDE SEQUENCE [LARGE SCALE GENOMIC DNA]</scope>
    <source>
        <strain evidence="9 10">AK4</strain>
    </source>
</reference>
<proteinExistence type="inferred from homology"/>
<keyword evidence="10" id="KW-1185">Reference proteome</keyword>
<dbReference type="SUPFAM" id="SSF161070">
    <property type="entry name" value="SNF-like"/>
    <property type="match status" value="1"/>
</dbReference>
<dbReference type="InterPro" id="IPR047218">
    <property type="entry name" value="YocR/YhdH-like"/>
</dbReference>
<dbReference type="NCBIfam" id="NF037979">
    <property type="entry name" value="Na_transp"/>
    <property type="match status" value="1"/>
</dbReference>
<evidence type="ECO:0000256" key="7">
    <source>
        <dbReference type="SAM" id="MobiDB-lite"/>
    </source>
</evidence>
<accession>K9GY09</accession>
<feature type="compositionally biased region" description="Basic and acidic residues" evidence="7">
    <location>
        <begin position="19"/>
        <end position="35"/>
    </location>
</feature>
<dbReference type="InterPro" id="IPR000175">
    <property type="entry name" value="Na/ntran_symport"/>
</dbReference>
<dbReference type="PROSITE" id="PS00610">
    <property type="entry name" value="NA_NEUROTRAN_SYMP_1"/>
    <property type="match status" value="1"/>
</dbReference>
<gene>
    <name evidence="9" type="ORF">C882_4232</name>
</gene>
<keyword evidence="4 8" id="KW-1133">Transmembrane helix</keyword>
<evidence type="ECO:0000313" key="10">
    <source>
        <dbReference type="Proteomes" id="UP000009881"/>
    </source>
</evidence>
<organism evidence="9 10">
    <name type="scientific">Caenispirillum salinarum AK4</name>
    <dbReference type="NCBI Taxonomy" id="1238182"/>
    <lineage>
        <taxon>Bacteria</taxon>
        <taxon>Pseudomonadati</taxon>
        <taxon>Pseudomonadota</taxon>
        <taxon>Alphaproteobacteria</taxon>
        <taxon>Rhodospirillales</taxon>
        <taxon>Novispirillaceae</taxon>
        <taxon>Caenispirillum</taxon>
    </lineage>
</organism>
<evidence type="ECO:0000313" key="9">
    <source>
        <dbReference type="EMBL" id="EKV30895.1"/>
    </source>
</evidence>
<keyword evidence="2 6" id="KW-0813">Transport</keyword>
<dbReference type="EMBL" id="ANHY01000007">
    <property type="protein sequence ID" value="EKV30895.1"/>
    <property type="molecule type" value="Genomic_DNA"/>
</dbReference>
<feature type="transmembrane region" description="Helical" evidence="8">
    <location>
        <begin position="94"/>
        <end position="116"/>
    </location>
</feature>
<evidence type="ECO:0000256" key="5">
    <source>
        <dbReference type="ARBA" id="ARBA00023136"/>
    </source>
</evidence>
<evidence type="ECO:0000256" key="8">
    <source>
        <dbReference type="SAM" id="Phobius"/>
    </source>
</evidence>
<feature type="transmembrane region" description="Helical" evidence="8">
    <location>
        <begin position="418"/>
        <end position="438"/>
    </location>
</feature>
<dbReference type="eggNOG" id="COG0733">
    <property type="taxonomic scope" value="Bacteria"/>
</dbReference>
<keyword evidence="3 6" id="KW-0812">Transmembrane</keyword>
<sequence>MNGRAVSTVSGTVVHQSPRFRDQQTRMTEKADKQRSPQAETAEVERVTADTHRSERPEWTSERAFILSTAAAGVGLGNLWRFPYILGDNGGGAFLVAYLIAMVCVGVPFAALEIAAGRLAHGSSVTTYARISRLAGIYGWGVVLLTLVINSYYFVVTGWTAAYAGHSLAGGAPDFSTFTQGYGSLWFLLAVTAGVGVVLAAGLAGIERFTKVLVPILVATVLGLAVYGLSNGTAGETVSFLFRPDMGHLGRLDIWAAAFGQAFYSLTIGQGYLITYGSYLPRGVRVVRSVGAIAGINVMVALLAGLMIFPLVFRFDLDPAAGSDLAFKVLPQAFDQMSAGAWVAPLFFGLFFFAAFSSCIAGAKVVVAALSDRWGLGNRSAVGLGMAAIAVLGVPSALSYAAPGWQVRGQPVLDAVDSIAGSGVVVVSGLVGAALLAWTLSGKRWATVMERTPPKVSRAAVTIGRWAPLPVGLLLAASWATG</sequence>
<dbReference type="PANTHER" id="PTHR42948:SF1">
    <property type="entry name" value="TRANSPORTER"/>
    <property type="match status" value="1"/>
</dbReference>
<keyword evidence="6" id="KW-0769">Symport</keyword>
<feature type="transmembrane region" description="Helical" evidence="8">
    <location>
        <begin position="212"/>
        <end position="234"/>
    </location>
</feature>
<feature type="transmembrane region" description="Helical" evidence="8">
    <location>
        <begin position="254"/>
        <end position="274"/>
    </location>
</feature>
<feature type="transmembrane region" description="Helical" evidence="8">
    <location>
        <begin position="459"/>
        <end position="480"/>
    </location>
</feature>
<dbReference type="InterPro" id="IPR037272">
    <property type="entry name" value="SNS_sf"/>
</dbReference>
<comment type="caution">
    <text evidence="9">The sequence shown here is derived from an EMBL/GenBank/DDBJ whole genome shotgun (WGS) entry which is preliminary data.</text>
</comment>
<dbReference type="Pfam" id="PF00209">
    <property type="entry name" value="SNF"/>
    <property type="match status" value="2"/>
</dbReference>
<name>K9GY09_9PROT</name>
<dbReference type="GO" id="GO:0015293">
    <property type="term" value="F:symporter activity"/>
    <property type="evidence" value="ECO:0007669"/>
    <property type="project" value="UniProtKB-KW"/>
</dbReference>
<evidence type="ECO:0000256" key="4">
    <source>
        <dbReference type="ARBA" id="ARBA00022989"/>
    </source>
</evidence>
<dbReference type="Proteomes" id="UP000009881">
    <property type="component" value="Unassembled WGS sequence"/>
</dbReference>
<feature type="transmembrane region" description="Helical" evidence="8">
    <location>
        <begin position="184"/>
        <end position="205"/>
    </location>
</feature>
<feature type="compositionally biased region" description="Polar residues" evidence="7">
    <location>
        <begin position="1"/>
        <end position="15"/>
    </location>
</feature>
<dbReference type="AlphaFoldDB" id="K9GY09"/>
<protein>
    <recommendedName>
        <fullName evidence="6">Transporter</fullName>
    </recommendedName>
</protein>
<comment type="similarity">
    <text evidence="6">Belongs to the sodium:neurotransmitter symporter (SNF) (TC 2.A.22) family.</text>
</comment>
<feature type="region of interest" description="Disordered" evidence="7">
    <location>
        <begin position="1"/>
        <end position="54"/>
    </location>
</feature>
<comment type="subcellular location">
    <subcellularLocation>
        <location evidence="1">Membrane</location>
        <topology evidence="1">Multi-pass membrane protein</topology>
    </subcellularLocation>
</comment>
<evidence type="ECO:0000256" key="6">
    <source>
        <dbReference type="RuleBase" id="RU003732"/>
    </source>
</evidence>
<dbReference type="CDD" id="cd10336">
    <property type="entry name" value="SLC6sbd_Tyt1-Like"/>
    <property type="match status" value="1"/>
</dbReference>